<accession>A0A8H5KD19</accession>
<dbReference type="Proteomes" id="UP000582016">
    <property type="component" value="Unassembled WGS sequence"/>
</dbReference>
<name>A0A8H5KD19_9HYPO</name>
<dbReference type="EMBL" id="JAAOAQ010000019">
    <property type="protein sequence ID" value="KAF5571078.1"/>
    <property type="molecule type" value="Genomic_DNA"/>
</dbReference>
<feature type="coiled-coil region" evidence="1">
    <location>
        <begin position="407"/>
        <end position="434"/>
    </location>
</feature>
<reference evidence="2 3" key="1">
    <citation type="submission" date="2020-05" db="EMBL/GenBank/DDBJ databases">
        <title>Identification and distribution of gene clusters putatively required for synthesis of sphingolipid metabolism inhibitors in phylogenetically diverse species of the filamentous fungus Fusarium.</title>
        <authorList>
            <person name="Kim H.-S."/>
            <person name="Busman M."/>
            <person name="Brown D.W."/>
            <person name="Divon H."/>
            <person name="Uhlig S."/>
            <person name="Proctor R.H."/>
        </authorList>
    </citation>
    <scope>NUCLEOTIDE SEQUENCE [LARGE SCALE GENOMIC DNA]</scope>
    <source>
        <strain evidence="2 3">NRRL 13617</strain>
    </source>
</reference>
<proteinExistence type="predicted"/>
<dbReference type="SUPFAM" id="SSF50494">
    <property type="entry name" value="Trypsin-like serine proteases"/>
    <property type="match status" value="1"/>
</dbReference>
<evidence type="ECO:0000313" key="3">
    <source>
        <dbReference type="Proteomes" id="UP000582016"/>
    </source>
</evidence>
<keyword evidence="3" id="KW-1185">Reference proteome</keyword>
<sequence length="633" mass="71721">MNPTTVPHVSVGWKRVSYPALEDLRSTSLPRPLPYGLDDLRGNIEEQGLRILKEFHLLYRDRNGLIANEVRLEMRGKRGSTTARPTVVMLADWSTEKSDSFTRAAQRMATYVDMFSRMMMSPIYVEIVSRDLIKTKYYGRLNEPALSRTWDTVSDLIYERLQSLPTTRGYLTCLALQRFGVNPLINANPATVYISMDHRSDETSWYGIVSAVKDVLDRVSGWEHVQIHIEHNLNMLSTFETLPLDPSKIDAGNTANKRIIGDYSKTAQIGDDFSPSRYILEGPDKKHNPGFGSMGCFIQIKTKSDAKWRTCVLTNHHVVRAAFDGFALRTQPDGEIERVPPPEGSDLWKVDFDGYNLSSNLGHEVASFESPSRTKHNFTIGMIHHNISVMSERVSRQERDLRTSKNKQPIKQSMRELKAEIARLEAEKKAKEAFIKKNKQVLGTLIASSGFRRQVGGRRMDWALIELDPSRRWSNNLPKLGVWLSKYENTAAYPDTLGTPIQPRNKNNSVESPWQLGPIFIMGCTTGATTGQWYWEMDTVSMDHDHYLGDARLVTKEHVFGPREDLNPSIKLCAHGDSGSVLFDNDGGIVALLFSGHKHQKTLDDGYGYVTPIEHVFDDIKDFTDITNIRIAE</sequence>
<keyword evidence="1" id="KW-0175">Coiled coil</keyword>
<gene>
    <name evidence="2" type="ORF">FPHYL_737</name>
</gene>
<organism evidence="2 3">
    <name type="scientific">Fusarium phyllophilum</name>
    <dbReference type="NCBI Taxonomy" id="47803"/>
    <lineage>
        <taxon>Eukaryota</taxon>
        <taxon>Fungi</taxon>
        <taxon>Dikarya</taxon>
        <taxon>Ascomycota</taxon>
        <taxon>Pezizomycotina</taxon>
        <taxon>Sordariomycetes</taxon>
        <taxon>Hypocreomycetidae</taxon>
        <taxon>Hypocreales</taxon>
        <taxon>Nectriaceae</taxon>
        <taxon>Fusarium</taxon>
        <taxon>Fusarium fujikuroi species complex</taxon>
    </lineage>
</organism>
<protein>
    <submittedName>
        <fullName evidence="2">Uncharacterized protein</fullName>
    </submittedName>
</protein>
<comment type="caution">
    <text evidence="2">The sequence shown here is derived from an EMBL/GenBank/DDBJ whole genome shotgun (WGS) entry which is preliminary data.</text>
</comment>
<dbReference type="InterPro" id="IPR009003">
    <property type="entry name" value="Peptidase_S1_PA"/>
</dbReference>
<evidence type="ECO:0000313" key="2">
    <source>
        <dbReference type="EMBL" id="KAF5571078.1"/>
    </source>
</evidence>
<evidence type="ECO:0000256" key="1">
    <source>
        <dbReference type="SAM" id="Coils"/>
    </source>
</evidence>
<dbReference type="AlphaFoldDB" id="A0A8H5KD19"/>
<dbReference type="OrthoDB" id="5424209at2759"/>